<evidence type="ECO:0000259" key="1">
    <source>
        <dbReference type="Pfam" id="PF00646"/>
    </source>
</evidence>
<reference evidence="3" key="1">
    <citation type="journal article" date="2015" name="Nat. Genet.">
        <title>The genome and transcriptome of the zoonotic hookworm Ancylostoma ceylanicum identify infection-specific gene families.</title>
        <authorList>
            <person name="Schwarz E.M."/>
            <person name="Hu Y."/>
            <person name="Antoshechkin I."/>
            <person name="Miller M.M."/>
            <person name="Sternberg P.W."/>
            <person name="Aroian R.V."/>
        </authorList>
    </citation>
    <scope>NUCLEOTIDE SEQUENCE</scope>
    <source>
        <strain evidence="3">HY135</strain>
    </source>
</reference>
<dbReference type="SUPFAM" id="SSF81383">
    <property type="entry name" value="F-box domain"/>
    <property type="match status" value="1"/>
</dbReference>
<evidence type="ECO:0000313" key="3">
    <source>
        <dbReference type="Proteomes" id="UP000024635"/>
    </source>
</evidence>
<organism evidence="2 3">
    <name type="scientific">Ancylostoma ceylanicum</name>
    <dbReference type="NCBI Taxonomy" id="53326"/>
    <lineage>
        <taxon>Eukaryota</taxon>
        <taxon>Metazoa</taxon>
        <taxon>Ecdysozoa</taxon>
        <taxon>Nematoda</taxon>
        <taxon>Chromadorea</taxon>
        <taxon>Rhabditida</taxon>
        <taxon>Rhabditina</taxon>
        <taxon>Rhabditomorpha</taxon>
        <taxon>Strongyloidea</taxon>
        <taxon>Ancylostomatidae</taxon>
        <taxon>Ancylostomatinae</taxon>
        <taxon>Ancylostoma</taxon>
    </lineage>
</organism>
<accession>A0A016VFP9</accession>
<feature type="domain" description="F-box" evidence="1">
    <location>
        <begin position="24"/>
        <end position="60"/>
    </location>
</feature>
<sequence>MPENEVLLFDVQFEPFDSCAFHCWSDLPNVLKIKILQYLPYPTIRQFMFLSKECYMLASNTRTQAEIVQLREQWCLTEYLGVRCFQAVGTLCVKSSTWRLYVVAVVRLWKSQGVVLVEEYGMRPQIMLGSKT</sequence>
<dbReference type="EMBL" id="JARK01001347">
    <property type="protein sequence ID" value="EYC26101.1"/>
    <property type="molecule type" value="Genomic_DNA"/>
</dbReference>
<dbReference type="AlphaFoldDB" id="A0A016VFP9"/>
<gene>
    <name evidence="2" type="primary">Acey_s0011.g1560</name>
    <name evidence="2" type="ORF">Y032_0011g1560</name>
</gene>
<dbReference type="InterPro" id="IPR001810">
    <property type="entry name" value="F-box_dom"/>
</dbReference>
<evidence type="ECO:0000313" key="2">
    <source>
        <dbReference type="EMBL" id="EYC26101.1"/>
    </source>
</evidence>
<name>A0A016VFP9_9BILA</name>
<comment type="caution">
    <text evidence="2">The sequence shown here is derived from an EMBL/GenBank/DDBJ whole genome shotgun (WGS) entry which is preliminary data.</text>
</comment>
<keyword evidence="3" id="KW-1185">Reference proteome</keyword>
<dbReference type="Pfam" id="PF00646">
    <property type="entry name" value="F-box"/>
    <property type="match status" value="1"/>
</dbReference>
<dbReference type="InterPro" id="IPR036047">
    <property type="entry name" value="F-box-like_dom_sf"/>
</dbReference>
<dbReference type="Proteomes" id="UP000024635">
    <property type="component" value="Unassembled WGS sequence"/>
</dbReference>
<proteinExistence type="predicted"/>
<protein>
    <recommendedName>
        <fullName evidence="1">F-box domain-containing protein</fullName>
    </recommendedName>
</protein>